<dbReference type="InterPro" id="IPR051324">
    <property type="entry name" value="Stress/Tellurium_Resist"/>
</dbReference>
<sequence length="722" mass="82718">MSTKSNMNTMYNEIYLQQQLKWIIEPSQHRVPTSYLASAIKNIEQLGFTFSKPLIEALRTLSIPNFIANYRSIEAQLKRMVKANYKYKPMYPNFPEQVMEMDEAELYLNAIYHYYTLLMPEEEVIDQTSAHEIKTAIFNDKENNKEKEKLAKKNLRVIELGGLEQFYEMIQHLMSAKTSISPGDKELIELVIMEEQNVAQLLPSEIPLKENVAFIAGLLLKYGKADVTYIGRYFKTATDVLRLAVALSEGDVSLADNTKFRKFKRSERRLLLGLLNQCNEPLEDMVRYKERWIRLGEIIHPSEYKKQYPQSAEAFDSIRNGQKIVTFRTEVEQALRYHNTVGATYLLAERPGEFARRLDHLLRTHPSPDEVVFTFSLIAKEVSTPVLLQVMTHFNHRNHAPKWRTFFPKGSVGKAIAIPNTLPKLSEQFCSEIVTLCQQVLIERFSTLEPLGKVFIADSLQKHHVPFGMRSASKSLRTLTRGSRIAMPQGNTIRFFLWWKEGKINGTHSGRVDIDLSGIMYNKKWEYMEHISYTNLRSSQYKAYHSGDIVSAPQGACEFIDIDIDSVLQYGGRYVVSYLNSFTLQAFCDLPECFAGWMMRSKTDSREVFNPKTVVDVIDLAADTQIAIPVILDLFKREVIWCDLALRRHPAYYNNVEGNLKGMIAIGQAMTSVVKPNLYDLFQLHATARGVVTSNIEEADTIFSMDEGVTPFDTGTIVGQYL</sequence>
<evidence type="ECO:0008006" key="3">
    <source>
        <dbReference type="Google" id="ProtNLM"/>
    </source>
</evidence>
<name>A0ABS4FQ02_9BACL</name>
<dbReference type="CDD" id="cd06974">
    <property type="entry name" value="TerD_like"/>
    <property type="match status" value="1"/>
</dbReference>
<keyword evidence="2" id="KW-1185">Reference proteome</keyword>
<organism evidence="1 2">
    <name type="scientific">Paenibacillus turicensis</name>
    <dbReference type="NCBI Taxonomy" id="160487"/>
    <lineage>
        <taxon>Bacteria</taxon>
        <taxon>Bacillati</taxon>
        <taxon>Bacillota</taxon>
        <taxon>Bacilli</taxon>
        <taxon>Bacillales</taxon>
        <taxon>Paenibacillaceae</taxon>
        <taxon>Paenibacillus</taxon>
    </lineage>
</organism>
<protein>
    <recommendedName>
        <fullName evidence="3">Cytoplasmic protein</fullName>
    </recommendedName>
</protein>
<evidence type="ECO:0000313" key="2">
    <source>
        <dbReference type="Proteomes" id="UP001519272"/>
    </source>
</evidence>
<dbReference type="EMBL" id="JAGGKG010000004">
    <property type="protein sequence ID" value="MBP1904655.1"/>
    <property type="molecule type" value="Genomic_DNA"/>
</dbReference>
<evidence type="ECO:0000313" key="1">
    <source>
        <dbReference type="EMBL" id="MBP1904655.1"/>
    </source>
</evidence>
<gene>
    <name evidence="1" type="ORF">J2Z32_001278</name>
</gene>
<reference evidence="1 2" key="1">
    <citation type="submission" date="2021-03" db="EMBL/GenBank/DDBJ databases">
        <title>Genomic Encyclopedia of Type Strains, Phase IV (KMG-IV): sequencing the most valuable type-strain genomes for metagenomic binning, comparative biology and taxonomic classification.</title>
        <authorList>
            <person name="Goeker M."/>
        </authorList>
    </citation>
    <scope>NUCLEOTIDE SEQUENCE [LARGE SCALE GENOMIC DNA]</scope>
    <source>
        <strain evidence="1 2">DSM 14349</strain>
    </source>
</reference>
<accession>A0ABS4FQ02</accession>
<dbReference type="Gene3D" id="2.60.60.30">
    <property type="entry name" value="sav2460 like domains"/>
    <property type="match status" value="1"/>
</dbReference>
<dbReference type="InterPro" id="IPR003325">
    <property type="entry name" value="TerD"/>
</dbReference>
<dbReference type="Proteomes" id="UP001519272">
    <property type="component" value="Unassembled WGS sequence"/>
</dbReference>
<comment type="caution">
    <text evidence="1">The sequence shown here is derived from an EMBL/GenBank/DDBJ whole genome shotgun (WGS) entry which is preliminary data.</text>
</comment>
<proteinExistence type="predicted"/>
<dbReference type="PANTHER" id="PTHR32097:SF18">
    <property type="entry name" value="RING-TYPE DOMAIN-CONTAINING PROTEIN"/>
    <property type="match status" value="1"/>
</dbReference>
<dbReference type="PANTHER" id="PTHR32097">
    <property type="entry name" value="CAMP-BINDING PROTEIN 1-RELATED"/>
    <property type="match status" value="1"/>
</dbReference>